<evidence type="ECO:0000256" key="2">
    <source>
        <dbReference type="SAM" id="SignalP"/>
    </source>
</evidence>
<accession>A0A0W0F605</accession>
<dbReference type="eggNOG" id="KOG4157">
    <property type="taxonomic scope" value="Eukaryota"/>
</dbReference>
<dbReference type="AlphaFoldDB" id="A0A0W0F605"/>
<dbReference type="InterPro" id="IPR002889">
    <property type="entry name" value="WSC_carb-bd"/>
</dbReference>
<sequence>MLSRRGTPLVGFLIHLFWSANGHPDIQRYGSFRKVSLVASTSGNWTALGCYQELPNARVLPVGMPVVNNTIEICTKACFDAGYRFAGAEYAVECYCASTLSNATSAPLNECNMPCNGNSSQYCGGPNRVNIFNYTGVDLPTESPGNVNTGGASQGTPALLPVTSGLPGTWKYAGCYVDNAHGRIMEHSAGSDKNATIEKCISTCDKLNLTVAGMEYGSECYCGGRLTNGAAKVDDSLCNMGCSGNLSQACGAGDRLSIYTSSVKITALPVPIAQSTDLPGKWGYDGCYSDNDTRVLPWKIWDKNNTVSGCLDQCAAFGYTAAGLEYGEECYCGDSFDIVPRGGHKVPESECSTVCSGDATHYCGSNLRMNMYTWNGTVNVWHKPTITGRYEFFVPGVVVPLIATVGINNKVTFLEKAGTGPPNSTGAYELDLSLAYDSRRAWREMHVKTDVFCSGSIILPDKAGRQLNVGGWSADSLSGVRLYTPDGAPGKNSTNDWEEDVNLLSLQRPRWYPTAAMLPNGSVLVVGGEVGSNAAAQPNLEILPKPEGGYVVDLDWLNRTDPNNLYPFVVVLPSGRLFVAYYNEARILDAHSFETVRVLPNIPGAVNNLEGGRSYPLEGSLVVFPQHPPYSQLTVLICGGAAAFVPLDNCVSIQPEADDPSWIIERMPSQRVMPCITALPDGTFLILNGAQKGIAGFNLASEPNLDALLYDPSQPIRQRISILNSTIVPRLYHSEATLLPDGRVLVSGSDPQTDGFSEEYRIEVYVPPYSSQGLRQPRFSLQQNDWQYGQQYVLSDIKLYHGSVQDIRISLIAATSSTHGNTMGSRTIFPAFSCVKTTCTVTAPPNAFVSPPGWHQLFILDGPTPSHSQWVRIGGDPAQLGNWPQQPGFTPPGM</sequence>
<keyword evidence="1 2" id="KW-0732">Signal</keyword>
<dbReference type="InterPro" id="IPR009880">
    <property type="entry name" value="Glyoxal_oxidase_N"/>
</dbReference>
<dbReference type="Pfam" id="PF09118">
    <property type="entry name" value="GO-like_E_set"/>
    <property type="match status" value="1"/>
</dbReference>
<dbReference type="PROSITE" id="PS51212">
    <property type="entry name" value="WSC"/>
    <property type="match status" value="3"/>
</dbReference>
<evidence type="ECO:0000313" key="4">
    <source>
        <dbReference type="EMBL" id="KTB31724.1"/>
    </source>
</evidence>
<feature type="domain" description="WSC" evidence="3">
    <location>
        <begin position="169"/>
        <end position="262"/>
    </location>
</feature>
<dbReference type="SUPFAM" id="SSF81296">
    <property type="entry name" value="E set domains"/>
    <property type="match status" value="1"/>
</dbReference>
<dbReference type="Gene3D" id="2.130.10.80">
    <property type="entry name" value="Galactose oxidase/kelch, beta-propeller"/>
    <property type="match status" value="1"/>
</dbReference>
<evidence type="ECO:0000313" key="5">
    <source>
        <dbReference type="Proteomes" id="UP000054988"/>
    </source>
</evidence>
<gene>
    <name evidence="4" type="ORF">WG66_15690</name>
</gene>
<dbReference type="InterPro" id="IPR037293">
    <property type="entry name" value="Gal_Oxidase_central_sf"/>
</dbReference>
<dbReference type="PANTHER" id="PTHR32208:SF105">
    <property type="entry name" value="COPPER RADICAL OXIDASE"/>
    <property type="match status" value="1"/>
</dbReference>
<feature type="domain" description="WSC" evidence="3">
    <location>
        <begin position="44"/>
        <end position="135"/>
    </location>
</feature>
<protein>
    <recommendedName>
        <fullName evidence="3">WSC domain-containing protein</fullName>
    </recommendedName>
</protein>
<feature type="domain" description="WSC" evidence="3">
    <location>
        <begin position="281"/>
        <end position="375"/>
    </location>
</feature>
<dbReference type="Proteomes" id="UP000054988">
    <property type="component" value="Unassembled WGS sequence"/>
</dbReference>
<dbReference type="SUPFAM" id="SSF50965">
    <property type="entry name" value="Galactose oxidase, central domain"/>
    <property type="match status" value="1"/>
</dbReference>
<dbReference type="InterPro" id="IPR011043">
    <property type="entry name" value="Gal_Oxase/kelch_b-propeller"/>
</dbReference>
<dbReference type="Pfam" id="PF07250">
    <property type="entry name" value="Glyoxal_oxid_N"/>
    <property type="match status" value="1"/>
</dbReference>
<dbReference type="CDD" id="cd02851">
    <property type="entry name" value="E_set_GO_C"/>
    <property type="match status" value="1"/>
</dbReference>
<dbReference type="EMBL" id="LATX01002300">
    <property type="protein sequence ID" value="KTB31724.1"/>
    <property type="molecule type" value="Genomic_DNA"/>
</dbReference>
<dbReference type="PANTHER" id="PTHR32208">
    <property type="entry name" value="SECRETED PROTEIN-RELATED"/>
    <property type="match status" value="1"/>
</dbReference>
<feature type="chain" id="PRO_5006901495" description="WSC domain-containing protein" evidence="2">
    <location>
        <begin position="23"/>
        <end position="894"/>
    </location>
</feature>
<reference evidence="4 5" key="1">
    <citation type="submission" date="2015-12" db="EMBL/GenBank/DDBJ databases">
        <title>Draft genome sequence of Moniliophthora roreri, the causal agent of frosty pod rot of cacao.</title>
        <authorList>
            <person name="Aime M.C."/>
            <person name="Diaz-Valderrama J.R."/>
            <person name="Kijpornyongpan T."/>
            <person name="Phillips-Mora W."/>
        </authorList>
    </citation>
    <scope>NUCLEOTIDE SEQUENCE [LARGE SCALE GENOMIC DNA]</scope>
    <source>
        <strain evidence="4 5">MCA 2952</strain>
    </source>
</reference>
<dbReference type="Gene3D" id="2.60.40.10">
    <property type="entry name" value="Immunoglobulins"/>
    <property type="match status" value="1"/>
</dbReference>
<comment type="caution">
    <text evidence="4">The sequence shown here is derived from an EMBL/GenBank/DDBJ whole genome shotgun (WGS) entry which is preliminary data.</text>
</comment>
<evidence type="ECO:0000259" key="3">
    <source>
        <dbReference type="PROSITE" id="PS51212"/>
    </source>
</evidence>
<evidence type="ECO:0000256" key="1">
    <source>
        <dbReference type="ARBA" id="ARBA00022729"/>
    </source>
</evidence>
<dbReference type="InterPro" id="IPR015202">
    <property type="entry name" value="GO-like_E_set"/>
</dbReference>
<dbReference type="InterPro" id="IPR013783">
    <property type="entry name" value="Ig-like_fold"/>
</dbReference>
<proteinExistence type="predicted"/>
<dbReference type="Pfam" id="PF01822">
    <property type="entry name" value="WSC"/>
    <property type="match status" value="3"/>
</dbReference>
<organism evidence="4 5">
    <name type="scientific">Moniliophthora roreri</name>
    <name type="common">Frosty pod rot fungus</name>
    <name type="synonym">Monilia roreri</name>
    <dbReference type="NCBI Taxonomy" id="221103"/>
    <lineage>
        <taxon>Eukaryota</taxon>
        <taxon>Fungi</taxon>
        <taxon>Dikarya</taxon>
        <taxon>Basidiomycota</taxon>
        <taxon>Agaricomycotina</taxon>
        <taxon>Agaricomycetes</taxon>
        <taxon>Agaricomycetidae</taxon>
        <taxon>Agaricales</taxon>
        <taxon>Marasmiineae</taxon>
        <taxon>Marasmiaceae</taxon>
        <taxon>Moniliophthora</taxon>
    </lineage>
</organism>
<name>A0A0W0F605_MONRR</name>
<dbReference type="InterPro" id="IPR014756">
    <property type="entry name" value="Ig_E-set"/>
</dbReference>
<dbReference type="SMART" id="SM00321">
    <property type="entry name" value="WSC"/>
    <property type="match status" value="3"/>
</dbReference>
<feature type="signal peptide" evidence="2">
    <location>
        <begin position="1"/>
        <end position="22"/>
    </location>
</feature>